<proteinExistence type="predicted"/>
<dbReference type="InterPro" id="IPR041223">
    <property type="entry name" value="ApeA_NTD"/>
</dbReference>
<dbReference type="Pfam" id="PF18739">
    <property type="entry name" value="HEPN_Apea"/>
    <property type="match status" value="1"/>
</dbReference>
<feature type="domain" description="Apea-like HEPN" evidence="1">
    <location>
        <begin position="316"/>
        <end position="451"/>
    </location>
</feature>
<evidence type="ECO:0000313" key="4">
    <source>
        <dbReference type="Proteomes" id="UP001304298"/>
    </source>
</evidence>
<feature type="domain" description="ApeA N-terminal" evidence="2">
    <location>
        <begin position="14"/>
        <end position="247"/>
    </location>
</feature>
<evidence type="ECO:0000259" key="1">
    <source>
        <dbReference type="Pfam" id="PF18739"/>
    </source>
</evidence>
<dbReference type="RefSeq" id="WP_323323796.1">
    <property type="nucleotide sequence ID" value="NZ_JAYFSI010000001.1"/>
</dbReference>
<name>A0ABU5QXU4_9PSEU</name>
<keyword evidence="4" id="KW-1185">Reference proteome</keyword>
<evidence type="ECO:0008006" key="5">
    <source>
        <dbReference type="Google" id="ProtNLM"/>
    </source>
</evidence>
<gene>
    <name evidence="3" type="ORF">VA596_04250</name>
</gene>
<dbReference type="Proteomes" id="UP001304298">
    <property type="component" value="Unassembled WGS sequence"/>
</dbReference>
<accession>A0ABU5QXU4</accession>
<organism evidence="3 4">
    <name type="scientific">Amycolatopsis heterodermiae</name>
    <dbReference type="NCBI Taxonomy" id="3110235"/>
    <lineage>
        <taxon>Bacteria</taxon>
        <taxon>Bacillati</taxon>
        <taxon>Actinomycetota</taxon>
        <taxon>Actinomycetes</taxon>
        <taxon>Pseudonocardiales</taxon>
        <taxon>Pseudonocardiaceae</taxon>
        <taxon>Amycolatopsis</taxon>
    </lineage>
</organism>
<dbReference type="Pfam" id="PF18862">
    <property type="entry name" value="ApeA_NTD1"/>
    <property type="match status" value="1"/>
</dbReference>
<sequence>MSRIDINRPFDVFGEFWVSGQDDKTARGRMYRDESGIRIQLFDDLRPGPSHVPVPGSENSSWEVVESPDIDVPLTIHGRLGGMVGTVTAFECLTMRSSVVMFGGGPQEYVLMPLSVLVGGHIGDRSHTYTGVRVKLHHLDEWATLPGFAFEFSRDPAKINISYDEPTVETVELASGATLTISQHVTFPAVTTSGGSINRTVQIRIAQLDNLTWQEISRSILRPLESLLTLCLGVQCKVSGVELTDDGQHWMQLTGGWLSADPVDAKVERPFVALHDIGLSAVAGWLDKVEQFGPLPPVVARFSAKQQTVHLETELLEMTTAAEGLHARLFPEVVRMNAETTERVRDAIIEAVSAEEQNVRDIIQGVCSFLDAPGYPMRLKQLAGLVDDCAPEITGKTNRWARHVTEARNSYAHRTKGFLSEDEIDVLATVTESLRWLLRSILLLEAGVSKKHLAERLGESSAYLFFRKRAKESLPKVYDEQEDSLK</sequence>
<protein>
    <recommendedName>
        <fullName evidence="5">ApeA N-terminal domain-containing protein</fullName>
    </recommendedName>
</protein>
<dbReference type="EMBL" id="JAYFSI010000001">
    <property type="protein sequence ID" value="MEA5358736.1"/>
    <property type="molecule type" value="Genomic_DNA"/>
</dbReference>
<dbReference type="InterPro" id="IPR041229">
    <property type="entry name" value="HEPN_Apea"/>
</dbReference>
<reference evidence="3 4" key="1">
    <citation type="submission" date="2023-12" db="EMBL/GenBank/DDBJ databases">
        <title>Amycolatopsis sp. V23-08.</title>
        <authorList>
            <person name="Somphong A."/>
        </authorList>
    </citation>
    <scope>NUCLEOTIDE SEQUENCE [LARGE SCALE GENOMIC DNA]</scope>
    <source>
        <strain evidence="3 4">V23-08</strain>
    </source>
</reference>
<comment type="caution">
    <text evidence="3">The sequence shown here is derived from an EMBL/GenBank/DDBJ whole genome shotgun (WGS) entry which is preliminary data.</text>
</comment>
<evidence type="ECO:0000313" key="3">
    <source>
        <dbReference type="EMBL" id="MEA5358736.1"/>
    </source>
</evidence>
<evidence type="ECO:0000259" key="2">
    <source>
        <dbReference type="Pfam" id="PF18862"/>
    </source>
</evidence>